<feature type="compositionally biased region" description="Gly residues" evidence="3">
    <location>
        <begin position="21"/>
        <end position="38"/>
    </location>
</feature>
<accession>A0AAW1EVH1</accession>
<dbReference type="GO" id="GO:0031175">
    <property type="term" value="P:neuron projection development"/>
    <property type="evidence" value="ECO:0007669"/>
    <property type="project" value="TreeGrafter"/>
</dbReference>
<comment type="caution">
    <text evidence="4">The sequence shown here is derived from an EMBL/GenBank/DDBJ whole genome shotgun (WGS) entry which is preliminary data.</text>
</comment>
<reference evidence="4 5" key="1">
    <citation type="journal article" date="2024" name="Genome Biol. Evol.">
        <title>Chromosome-level genome assembly of the viviparous eelpout Zoarces viviparus.</title>
        <authorList>
            <person name="Fuhrmann N."/>
            <person name="Brasseur M.V."/>
            <person name="Bakowski C.E."/>
            <person name="Podsiadlowski L."/>
            <person name="Prost S."/>
            <person name="Krehenwinkel H."/>
            <person name="Mayer C."/>
        </authorList>
    </citation>
    <scope>NUCLEOTIDE SEQUENCE [LARGE SCALE GENOMIC DNA]</scope>
    <source>
        <strain evidence="4">NO-MEL_2022_Ind0_liver</strain>
    </source>
</reference>
<proteinExistence type="inferred from homology"/>
<dbReference type="EMBL" id="JBCEZU010000123">
    <property type="protein sequence ID" value="KAK9526589.1"/>
    <property type="molecule type" value="Genomic_DNA"/>
</dbReference>
<dbReference type="PANTHER" id="PTHR13109:SF7">
    <property type="entry name" value="NEUROCHONDRIN"/>
    <property type="match status" value="1"/>
</dbReference>
<dbReference type="Gene3D" id="1.25.10.10">
    <property type="entry name" value="Leucine-rich Repeat Variant"/>
    <property type="match status" value="1"/>
</dbReference>
<dbReference type="Proteomes" id="UP001488805">
    <property type="component" value="Unassembled WGS sequence"/>
</dbReference>
<evidence type="ECO:0000256" key="1">
    <source>
        <dbReference type="ARBA" id="ARBA00006927"/>
    </source>
</evidence>
<evidence type="ECO:0000256" key="2">
    <source>
        <dbReference type="ARBA" id="ARBA00018324"/>
    </source>
</evidence>
<keyword evidence="5" id="KW-1185">Reference proteome</keyword>
<sequence length="821" mass="88360">MADGADVALAVITQPPVKQEQGGGGEDGGGSETDAGGGLTDAQMEVLEKCLHALRQAQNDSHTLAALLLITRLCPASQLDKPTLRRIFEAVGLNLPARLLVTAVKGSESSALPPQELLSLGTALLAALSTDPDMACHPQLLTTIPLLLGILSNGPVTRQKQETQDQSQDGQVGRGPESKVQSEESSTTESVAANVAKPAGEGQTSKQKADDGSEANRSSTSEETSPSSKLDEAVASDCYQVLTAVCTLSRGPDQLLSKGAVPALCQAVVQNQTFSRERGLALLGRLLSGKTKDKVWSKNPAELLTLLVGLSKDFCQATGQTKLDMCTQLAQFLPPVGVSVESEELKGAVVRVWEALRPMLQAKLTPKQIGPILVLSACLLDLHGWEPVGPPKFCCLLVNRACVEVRMGLEEPPGNELSPELQQTLTGCYRIMEAAIEQACCMELSQTTEPPQSSIPSISLQQSRQVLGVLEEAFAALMYHLQQVDPSRYGDPFIFATFRSLCSWLAEETSCLKEEVTGLLPFLIGYSRSHLQGESPEQGLSDWMAEVSVREEREAWTGREALRYLLPALCHLSAEEGPRKVLLTLDTPALLVDFLSRCWTDLKGKSGGASARDPSMETACSALLNFTVTEPERVRKDPCFRTLEALLSEALPVLVHKPRLLVLAANYCTLGLMIGRLKAAPSGSVEAGQKRLFSAALRFLRSALDSGSGPGPVQVSPGWEESWDEAAELWRLCLQALGGCVRAQPWIAALVREEGWLKHTLAMLSQCSALPDRHTQEALEEALCAMADQCPVCKKEIGDVMRTDKGALMCMRNLKKSVGVK</sequence>
<dbReference type="Pfam" id="PF05536">
    <property type="entry name" value="Neurochondrin"/>
    <property type="match status" value="2"/>
</dbReference>
<gene>
    <name evidence="4" type="ORF">VZT92_015278</name>
</gene>
<dbReference type="GO" id="GO:0030425">
    <property type="term" value="C:dendrite"/>
    <property type="evidence" value="ECO:0007669"/>
    <property type="project" value="TreeGrafter"/>
</dbReference>
<comment type="similarity">
    <text evidence="1">Belongs to the neurochondrin family.</text>
</comment>
<evidence type="ECO:0000256" key="3">
    <source>
        <dbReference type="SAM" id="MobiDB-lite"/>
    </source>
</evidence>
<dbReference type="InterPro" id="IPR011989">
    <property type="entry name" value="ARM-like"/>
</dbReference>
<dbReference type="InterPro" id="IPR008709">
    <property type="entry name" value="Neurochondrin"/>
</dbReference>
<protein>
    <recommendedName>
        <fullName evidence="2">Neurochondrin</fullName>
    </recommendedName>
</protein>
<evidence type="ECO:0000313" key="5">
    <source>
        <dbReference type="Proteomes" id="UP001488805"/>
    </source>
</evidence>
<dbReference type="GO" id="GO:0048168">
    <property type="term" value="P:regulation of neuronal synaptic plasticity"/>
    <property type="evidence" value="ECO:0007669"/>
    <property type="project" value="TreeGrafter"/>
</dbReference>
<feature type="region of interest" description="Disordered" evidence="3">
    <location>
        <begin position="12"/>
        <end position="38"/>
    </location>
</feature>
<feature type="compositionally biased region" description="Low complexity" evidence="3">
    <location>
        <begin position="218"/>
        <end position="228"/>
    </location>
</feature>
<feature type="region of interest" description="Disordered" evidence="3">
    <location>
        <begin position="157"/>
        <end position="231"/>
    </location>
</feature>
<dbReference type="SUPFAM" id="SSF48371">
    <property type="entry name" value="ARM repeat"/>
    <property type="match status" value="1"/>
</dbReference>
<dbReference type="PANTHER" id="PTHR13109">
    <property type="entry name" value="NEUROCHONDRIN"/>
    <property type="match status" value="1"/>
</dbReference>
<dbReference type="AlphaFoldDB" id="A0AAW1EVH1"/>
<name>A0AAW1EVH1_ZOAVI</name>
<dbReference type="InterPro" id="IPR016024">
    <property type="entry name" value="ARM-type_fold"/>
</dbReference>
<feature type="compositionally biased region" description="Polar residues" evidence="3">
    <location>
        <begin position="157"/>
        <end position="170"/>
    </location>
</feature>
<evidence type="ECO:0000313" key="4">
    <source>
        <dbReference type="EMBL" id="KAK9526589.1"/>
    </source>
</evidence>
<organism evidence="4 5">
    <name type="scientific">Zoarces viviparus</name>
    <name type="common">Viviparous eelpout</name>
    <name type="synonym">Blennius viviparus</name>
    <dbReference type="NCBI Taxonomy" id="48416"/>
    <lineage>
        <taxon>Eukaryota</taxon>
        <taxon>Metazoa</taxon>
        <taxon>Chordata</taxon>
        <taxon>Craniata</taxon>
        <taxon>Vertebrata</taxon>
        <taxon>Euteleostomi</taxon>
        <taxon>Actinopterygii</taxon>
        <taxon>Neopterygii</taxon>
        <taxon>Teleostei</taxon>
        <taxon>Neoteleostei</taxon>
        <taxon>Acanthomorphata</taxon>
        <taxon>Eupercaria</taxon>
        <taxon>Perciformes</taxon>
        <taxon>Cottioidei</taxon>
        <taxon>Zoarcales</taxon>
        <taxon>Zoarcidae</taxon>
        <taxon>Zoarcinae</taxon>
        <taxon>Zoarces</taxon>
    </lineage>
</organism>